<feature type="transmembrane region" description="Helical" evidence="4">
    <location>
        <begin position="115"/>
        <end position="134"/>
    </location>
</feature>
<dbReference type="Proteomes" id="UP000271587">
    <property type="component" value="Chromosome"/>
</dbReference>
<gene>
    <name evidence="6" type="primary">liaS2</name>
    <name evidence="6" type="ORF">CGERO_02245</name>
</gene>
<reference evidence="6 7" key="1">
    <citation type="submission" date="2018-11" db="EMBL/GenBank/DDBJ databases">
        <authorList>
            <person name="Kleinhagauer T."/>
            <person name="Glaeser S.P."/>
            <person name="Spergser J."/>
            <person name="Ruckert C."/>
            <person name="Kaempfer P."/>
            <person name="Busse H.-J."/>
        </authorList>
    </citation>
    <scope>NUCLEOTIDE SEQUENCE [LARGE SCALE GENOMIC DNA]</scope>
    <source>
        <strain evidence="6 7">W8</strain>
    </source>
</reference>
<name>A0A3G6IZ39_9CORY</name>
<feature type="transmembrane region" description="Helical" evidence="4">
    <location>
        <begin position="47"/>
        <end position="69"/>
    </location>
</feature>
<keyword evidence="1 6" id="KW-0808">Transferase</keyword>
<dbReference type="Pfam" id="PF04024">
    <property type="entry name" value="PspC"/>
    <property type="match status" value="1"/>
</dbReference>
<dbReference type="GO" id="GO:0004673">
    <property type="term" value="F:protein histidine kinase activity"/>
    <property type="evidence" value="ECO:0007669"/>
    <property type="project" value="UniProtKB-EC"/>
</dbReference>
<feature type="transmembrane region" description="Helical" evidence="4">
    <location>
        <begin position="141"/>
        <end position="161"/>
    </location>
</feature>
<dbReference type="PANTHER" id="PTHR24421:SF61">
    <property type="entry name" value="OXYGEN SENSOR HISTIDINE KINASE NREB"/>
    <property type="match status" value="1"/>
</dbReference>
<keyword evidence="4" id="KW-0472">Membrane</keyword>
<keyword evidence="2 6" id="KW-0418">Kinase</keyword>
<organism evidence="6 7">
    <name type="scientific">Corynebacterium gerontici</name>
    <dbReference type="NCBI Taxonomy" id="2079234"/>
    <lineage>
        <taxon>Bacteria</taxon>
        <taxon>Bacillati</taxon>
        <taxon>Actinomycetota</taxon>
        <taxon>Actinomycetes</taxon>
        <taxon>Mycobacteriales</taxon>
        <taxon>Corynebacteriaceae</taxon>
        <taxon>Corynebacterium</taxon>
    </lineage>
</organism>
<keyword evidence="7" id="KW-1185">Reference proteome</keyword>
<evidence type="ECO:0000256" key="4">
    <source>
        <dbReference type="SAM" id="Phobius"/>
    </source>
</evidence>
<dbReference type="InterPro" id="IPR050482">
    <property type="entry name" value="Sensor_HK_TwoCompSys"/>
</dbReference>
<accession>A0A3G6IZ39</accession>
<dbReference type="GO" id="GO:0000160">
    <property type="term" value="P:phosphorelay signal transduction system"/>
    <property type="evidence" value="ECO:0007669"/>
    <property type="project" value="UniProtKB-KW"/>
</dbReference>
<evidence type="ECO:0000259" key="5">
    <source>
        <dbReference type="Pfam" id="PF04024"/>
    </source>
</evidence>
<dbReference type="Gene3D" id="3.30.565.10">
    <property type="entry name" value="Histidine kinase-like ATPase, C-terminal domain"/>
    <property type="match status" value="1"/>
</dbReference>
<dbReference type="EC" id="2.7.13.3" evidence="6"/>
<evidence type="ECO:0000313" key="6">
    <source>
        <dbReference type="EMBL" id="AZA10773.1"/>
    </source>
</evidence>
<dbReference type="RefSeq" id="WP_164470230.1">
    <property type="nucleotide sequence ID" value="NZ_CP033897.1"/>
</dbReference>
<sequence>MSLILEECNNISMFAYPAFRRSRSRMLGGVAGGLAEHLGMPPLAARALFAVLCFAGGVGLALYLALWILSPLRSVAEHEQRQEANVPAWHWLLVALAILGCTFGAGIGIGLELTISLAVILVGGVVVWAALTTNHSQRRKLLSAAGVALVLLGVLSSTQLWQGPYLLAAVTSVLFTLLGAGVLALPVARGFLDKLASEREAKAVEEQRVRIAQQLHDSVLQTLALIQKRSTEAEIQRLARRQERELRQWLFAPREDASIFAAIEQACANVEDDFGISITPVVVGEDAQMTSNAAEAVAAAREAMVNAAKHSGEQRCDVYAELSFGELHIFVRDRGAGFDLNTIDPSRQGIKGSIQSRVHNVGGQVTIRSDEGTEVAIRVPMYEANQEVAQ</sequence>
<keyword evidence="3" id="KW-0902">Two-component regulatory system</keyword>
<dbReference type="AlphaFoldDB" id="A0A3G6IZ39"/>
<dbReference type="InterPro" id="IPR007168">
    <property type="entry name" value="Phageshock_PspC_N"/>
</dbReference>
<dbReference type="EMBL" id="CP033897">
    <property type="protein sequence ID" value="AZA10773.1"/>
    <property type="molecule type" value="Genomic_DNA"/>
</dbReference>
<dbReference type="SUPFAM" id="SSF55874">
    <property type="entry name" value="ATPase domain of HSP90 chaperone/DNA topoisomerase II/histidine kinase"/>
    <property type="match status" value="1"/>
</dbReference>
<evidence type="ECO:0000256" key="1">
    <source>
        <dbReference type="ARBA" id="ARBA00022679"/>
    </source>
</evidence>
<evidence type="ECO:0000256" key="2">
    <source>
        <dbReference type="ARBA" id="ARBA00022777"/>
    </source>
</evidence>
<evidence type="ECO:0000256" key="3">
    <source>
        <dbReference type="ARBA" id="ARBA00023012"/>
    </source>
</evidence>
<feature type="domain" description="Phage shock protein PspC N-terminal" evidence="5">
    <location>
        <begin position="19"/>
        <end position="71"/>
    </location>
</feature>
<evidence type="ECO:0000313" key="7">
    <source>
        <dbReference type="Proteomes" id="UP000271587"/>
    </source>
</evidence>
<dbReference type="KEGG" id="cgk:CGERO_02245"/>
<feature type="transmembrane region" description="Helical" evidence="4">
    <location>
        <begin position="89"/>
        <end position="109"/>
    </location>
</feature>
<keyword evidence="4" id="KW-1133">Transmembrane helix</keyword>
<proteinExistence type="predicted"/>
<dbReference type="PANTHER" id="PTHR24421">
    <property type="entry name" value="NITRATE/NITRITE SENSOR PROTEIN NARX-RELATED"/>
    <property type="match status" value="1"/>
</dbReference>
<keyword evidence="4" id="KW-0812">Transmembrane</keyword>
<protein>
    <submittedName>
        <fullName evidence="6">Sensor histidine kinase LiaS</fullName>
        <ecNumber evidence="6">2.7.13.3</ecNumber>
    </submittedName>
</protein>
<dbReference type="InterPro" id="IPR036890">
    <property type="entry name" value="HATPase_C_sf"/>
</dbReference>
<feature type="transmembrane region" description="Helical" evidence="4">
    <location>
        <begin position="167"/>
        <end position="192"/>
    </location>
</feature>